<dbReference type="PANTHER" id="PTHR10489:SF635">
    <property type="entry name" value="C-C CHEMOKINE RECEPTOR TYPE 7"/>
    <property type="match status" value="1"/>
</dbReference>
<dbReference type="InterPro" id="IPR000276">
    <property type="entry name" value="GPCR_Rhodpsn"/>
</dbReference>
<dbReference type="FunFam" id="1.20.1070.10:FF:000035">
    <property type="entry name" value="C-C chemokine receptor type 6"/>
    <property type="match status" value="1"/>
</dbReference>
<organism evidence="14 15">
    <name type="scientific">Salmo salar</name>
    <name type="common">Atlantic salmon</name>
    <dbReference type="NCBI Taxonomy" id="8030"/>
    <lineage>
        <taxon>Eukaryota</taxon>
        <taxon>Metazoa</taxon>
        <taxon>Chordata</taxon>
        <taxon>Craniata</taxon>
        <taxon>Vertebrata</taxon>
        <taxon>Euteleostomi</taxon>
        <taxon>Actinopterygii</taxon>
        <taxon>Neopterygii</taxon>
        <taxon>Teleostei</taxon>
        <taxon>Protacanthopterygii</taxon>
        <taxon>Salmoniformes</taxon>
        <taxon>Salmonidae</taxon>
        <taxon>Salmoninae</taxon>
        <taxon>Salmo</taxon>
    </lineage>
</organism>
<dbReference type="OrthoDB" id="9944829at2759"/>
<dbReference type="OMA" id="TLACFRC"/>
<dbReference type="PRINTS" id="PR00657">
    <property type="entry name" value="CCCHEMOKINER"/>
</dbReference>
<evidence type="ECO:0000256" key="6">
    <source>
        <dbReference type="ARBA" id="ARBA00023136"/>
    </source>
</evidence>
<feature type="transmembrane region" description="Helical" evidence="11">
    <location>
        <begin position="104"/>
        <end position="124"/>
    </location>
</feature>
<keyword evidence="14" id="KW-1185">Reference proteome</keyword>
<keyword evidence="9 10" id="KW-0807">Transducer</keyword>
<feature type="transmembrane region" description="Helical" evidence="11">
    <location>
        <begin position="144"/>
        <end position="161"/>
    </location>
</feature>
<evidence type="ECO:0000256" key="2">
    <source>
        <dbReference type="ARBA" id="ARBA00022475"/>
    </source>
</evidence>
<dbReference type="GO" id="GO:0038117">
    <property type="term" value="F:C-C motif chemokine 19 receptor activity"/>
    <property type="evidence" value="ECO:0007669"/>
    <property type="project" value="TreeGrafter"/>
</dbReference>
<dbReference type="PaxDb" id="8030-ENSSSAP00000047549"/>
<keyword evidence="5 10" id="KW-0297">G-protein coupled receptor</keyword>
<dbReference type="AlphaFoldDB" id="A0A1S3PZL3"/>
<dbReference type="GO" id="GO:0006955">
    <property type="term" value="P:immune response"/>
    <property type="evidence" value="ECO:0007669"/>
    <property type="project" value="InterPro"/>
</dbReference>
<comment type="similarity">
    <text evidence="10">Belongs to the G-protein coupled receptor 1 family.</text>
</comment>
<evidence type="ECO:0000256" key="10">
    <source>
        <dbReference type="RuleBase" id="RU000688"/>
    </source>
</evidence>
<evidence type="ECO:0000313" key="14">
    <source>
        <dbReference type="Proteomes" id="UP001652741"/>
    </source>
</evidence>
<protein>
    <submittedName>
        <fullName evidence="15">C-C chemokine receptor type 7</fullName>
    </submittedName>
</protein>
<keyword evidence="2" id="KW-1003">Cell membrane</keyword>
<keyword evidence="6 11" id="KW-0472">Membrane</keyword>
<dbReference type="RefSeq" id="XP_014033145.1">
    <property type="nucleotide sequence ID" value="XM_014177670.2"/>
</dbReference>
<dbReference type="KEGG" id="sasa:106588537"/>
<dbReference type="PRINTS" id="PR00641">
    <property type="entry name" value="CHEMOKINER7"/>
</dbReference>
<dbReference type="PANTHER" id="PTHR10489">
    <property type="entry name" value="CELL ADHESION MOLECULE"/>
    <property type="match status" value="1"/>
</dbReference>
<keyword evidence="3 10" id="KW-0812">Transmembrane</keyword>
<name>A0A1S3PZL3_SALSA</name>
<feature type="domain" description="G-protein coupled receptors family 1 profile" evidence="13">
    <location>
        <begin position="84"/>
        <end position="330"/>
    </location>
</feature>
<dbReference type="Bgee" id="ENSSSAG00000048324">
    <property type="expression patterns" value="Expressed in pharyngeal gill and 21 other cell types or tissues"/>
</dbReference>
<dbReference type="Gene3D" id="1.20.1070.10">
    <property type="entry name" value="Rhodopsin 7-helix transmembrane proteins"/>
    <property type="match status" value="1"/>
</dbReference>
<proteinExistence type="inferred from homology"/>
<keyword evidence="8" id="KW-0325">Glycoprotein</keyword>
<dbReference type="Pfam" id="PF00001">
    <property type="entry name" value="7tm_1"/>
    <property type="match status" value="1"/>
</dbReference>
<dbReference type="GO" id="GO:0035758">
    <property type="term" value="F:chemokine (C-C motif) ligand 21 binding"/>
    <property type="evidence" value="ECO:0007669"/>
    <property type="project" value="TreeGrafter"/>
</dbReference>
<dbReference type="GO" id="GO:0006954">
    <property type="term" value="P:inflammatory response"/>
    <property type="evidence" value="ECO:0007669"/>
    <property type="project" value="InterPro"/>
</dbReference>
<dbReference type="InterPro" id="IPR000355">
    <property type="entry name" value="Chemokine_rcpt"/>
</dbReference>
<keyword evidence="4 11" id="KW-1133">Transmembrane helix</keyword>
<dbReference type="InterPro" id="IPR050119">
    <property type="entry name" value="CCR1-9-like"/>
</dbReference>
<dbReference type="GO" id="GO:0019722">
    <property type="term" value="P:calcium-mediated signaling"/>
    <property type="evidence" value="ECO:0007669"/>
    <property type="project" value="TreeGrafter"/>
</dbReference>
<reference evidence="15" key="1">
    <citation type="submission" date="2025-08" db="UniProtKB">
        <authorList>
            <consortium name="RefSeq"/>
        </authorList>
    </citation>
    <scope>IDENTIFICATION</scope>
</reference>
<dbReference type="GO" id="GO:0060326">
    <property type="term" value="P:cell chemotaxis"/>
    <property type="evidence" value="ECO:0007669"/>
    <property type="project" value="TreeGrafter"/>
</dbReference>
<evidence type="ECO:0000313" key="15">
    <source>
        <dbReference type="RefSeq" id="XP_014033145.1"/>
    </source>
</evidence>
<evidence type="ECO:0000256" key="4">
    <source>
        <dbReference type="ARBA" id="ARBA00022989"/>
    </source>
</evidence>
<feature type="chain" id="PRO_5010331870" evidence="12">
    <location>
        <begin position="26"/>
        <end position="381"/>
    </location>
</feature>
<dbReference type="GeneID" id="106588537"/>
<feature type="transmembrane region" description="Helical" evidence="11">
    <location>
        <begin position="232"/>
        <end position="254"/>
    </location>
</feature>
<evidence type="ECO:0000256" key="12">
    <source>
        <dbReference type="SAM" id="SignalP"/>
    </source>
</evidence>
<feature type="signal peptide" evidence="12">
    <location>
        <begin position="1"/>
        <end position="25"/>
    </location>
</feature>
<feature type="transmembrane region" description="Helical" evidence="11">
    <location>
        <begin position="73"/>
        <end position="95"/>
    </location>
</feature>
<evidence type="ECO:0000256" key="1">
    <source>
        <dbReference type="ARBA" id="ARBA00004651"/>
    </source>
</evidence>
<dbReference type="InterPro" id="IPR017452">
    <property type="entry name" value="GPCR_Rhodpsn_7TM"/>
</dbReference>
<evidence type="ECO:0000256" key="7">
    <source>
        <dbReference type="ARBA" id="ARBA00023170"/>
    </source>
</evidence>
<evidence type="ECO:0000256" key="8">
    <source>
        <dbReference type="ARBA" id="ARBA00023180"/>
    </source>
</evidence>
<dbReference type="GO" id="GO:0009897">
    <property type="term" value="C:external side of plasma membrane"/>
    <property type="evidence" value="ECO:0007669"/>
    <property type="project" value="TreeGrafter"/>
</dbReference>
<keyword evidence="12" id="KW-0732">Signal</keyword>
<dbReference type="Proteomes" id="UP001652741">
    <property type="component" value="Chromosome ssa02"/>
</dbReference>
<dbReference type="SUPFAM" id="SSF81321">
    <property type="entry name" value="Family A G protein-coupled receptor-like"/>
    <property type="match status" value="1"/>
</dbReference>
<gene>
    <name evidence="15" type="primary">LOC106588537</name>
</gene>
<dbReference type="STRING" id="8030.ENSSSAP00000047549"/>
<evidence type="ECO:0000259" key="13">
    <source>
        <dbReference type="PROSITE" id="PS50262"/>
    </source>
</evidence>
<dbReference type="PROSITE" id="PS00237">
    <property type="entry name" value="G_PROTEIN_RECEP_F1_1"/>
    <property type="match status" value="1"/>
</dbReference>
<dbReference type="GO" id="GO:0007204">
    <property type="term" value="P:positive regulation of cytosolic calcium ion concentration"/>
    <property type="evidence" value="ECO:0007669"/>
    <property type="project" value="TreeGrafter"/>
</dbReference>
<keyword evidence="7 10" id="KW-0675">Receptor</keyword>
<dbReference type="GO" id="GO:0035757">
    <property type="term" value="F:chemokine (C-C motif) ligand 19 binding"/>
    <property type="evidence" value="ECO:0007669"/>
    <property type="project" value="TreeGrafter"/>
</dbReference>
<evidence type="ECO:0000256" key="5">
    <source>
        <dbReference type="ARBA" id="ARBA00023040"/>
    </source>
</evidence>
<dbReference type="PRINTS" id="PR00237">
    <property type="entry name" value="GPCRRHODOPSN"/>
</dbReference>
<dbReference type="InterPro" id="IPR001718">
    <property type="entry name" value="Chemokine_CCR7"/>
</dbReference>
<evidence type="ECO:0000256" key="3">
    <source>
        <dbReference type="ARBA" id="ARBA00022692"/>
    </source>
</evidence>
<evidence type="ECO:0000256" key="9">
    <source>
        <dbReference type="ARBA" id="ARBA00023224"/>
    </source>
</evidence>
<feature type="transmembrane region" description="Helical" evidence="11">
    <location>
        <begin position="309"/>
        <end position="333"/>
    </location>
</feature>
<accession>A0A1S3PZL3</accession>
<comment type="subcellular location">
    <subcellularLocation>
        <location evidence="1">Cell membrane</location>
        <topology evidence="1">Multi-pass membrane protein</topology>
    </subcellularLocation>
</comment>
<feature type="transmembrane region" description="Helical" evidence="11">
    <location>
        <begin position="266"/>
        <end position="289"/>
    </location>
</feature>
<evidence type="ECO:0000256" key="11">
    <source>
        <dbReference type="SAM" id="Phobius"/>
    </source>
</evidence>
<dbReference type="PROSITE" id="PS50262">
    <property type="entry name" value="G_PROTEIN_RECEP_F1_2"/>
    <property type="match status" value="1"/>
</dbReference>
<feature type="transmembrane region" description="Helical" evidence="11">
    <location>
        <begin position="182"/>
        <end position="200"/>
    </location>
</feature>
<sequence length="381" mass="43287">MTAVKDIQILVPALLIWTYFETCFSQNENMTTEFTTDYTDYPTDKTDLDYDHWTQQCQKESNRHFRSWFMPTFYSLICFLGLVGNILVIGTYVYFNRLKTGTDVFLLSLSIADLLFAVSLPLWATNSMTEWVLGLFICKVMHTIYKVSFYSGMFLLTSISVDRYFAISKAVSAHRHRSKAVFISKVTSVVIWVMALVFSVPEMSYTNISNKTCTPYTAGSDQVRVGIQVSQMVLGFVLPLLIMAFCYGAIVKTLCQARSFEKNKAIKVIFAVVAVFLLCQVPYNLVLLLTTLDTAKGGSKDCIYDNSLLYASDITQCLAFMRCCLNPFVYAFIGVKFRRDLLKLLKDLGCMSQERFFQYTCGKRRSSAVAMETETTTTFSP</sequence>